<dbReference type="InterPro" id="IPR012309">
    <property type="entry name" value="DNA_ligase_ATP-dep_C"/>
</dbReference>
<dbReference type="GO" id="GO:0003910">
    <property type="term" value="F:DNA ligase (ATP) activity"/>
    <property type="evidence" value="ECO:0007669"/>
    <property type="project" value="UniProtKB-EC"/>
</dbReference>
<dbReference type="InterPro" id="IPR012310">
    <property type="entry name" value="DNA_ligase_ATP-dep_cent"/>
</dbReference>
<evidence type="ECO:0000256" key="7">
    <source>
        <dbReference type="ARBA" id="ARBA00023242"/>
    </source>
</evidence>
<evidence type="ECO:0000256" key="2">
    <source>
        <dbReference type="ARBA" id="ARBA00007572"/>
    </source>
</evidence>
<name>A0A2A9P0C2_9AGAR</name>
<keyword evidence="3 9" id="KW-0436">Ligase</keyword>
<dbReference type="GO" id="GO:0005634">
    <property type="term" value="C:nucleus"/>
    <property type="evidence" value="ECO:0007669"/>
    <property type="project" value="UniProtKB-SubCell"/>
</dbReference>
<dbReference type="InterPro" id="IPR012340">
    <property type="entry name" value="NA-bd_OB-fold"/>
</dbReference>
<dbReference type="GO" id="GO:0003677">
    <property type="term" value="F:DNA binding"/>
    <property type="evidence" value="ECO:0007669"/>
    <property type="project" value="InterPro"/>
</dbReference>
<evidence type="ECO:0000259" key="12">
    <source>
        <dbReference type="PROSITE" id="PS50160"/>
    </source>
</evidence>
<dbReference type="EMBL" id="KZ301972">
    <property type="protein sequence ID" value="PFH53792.1"/>
    <property type="molecule type" value="Genomic_DNA"/>
</dbReference>
<dbReference type="InterPro" id="IPR016059">
    <property type="entry name" value="DNA_ligase_ATP-dep_CS"/>
</dbReference>
<dbReference type="STRING" id="703135.A0A2A9P0C2"/>
<keyword evidence="7" id="KW-0539">Nucleus</keyword>
<evidence type="ECO:0000256" key="3">
    <source>
        <dbReference type="ARBA" id="ARBA00022598"/>
    </source>
</evidence>
<evidence type="ECO:0000313" key="14">
    <source>
        <dbReference type="Proteomes" id="UP000242287"/>
    </source>
</evidence>
<dbReference type="NCBIfam" id="TIGR00574">
    <property type="entry name" value="dnl1"/>
    <property type="match status" value="1"/>
</dbReference>
<dbReference type="Gene3D" id="1.10.3260.10">
    <property type="entry name" value="DNA ligase, ATP-dependent, N-terminal domain"/>
    <property type="match status" value="1"/>
</dbReference>
<dbReference type="Pfam" id="PF01068">
    <property type="entry name" value="DNA_ligase_A_M"/>
    <property type="match status" value="1"/>
</dbReference>
<dbReference type="InterPro" id="IPR050191">
    <property type="entry name" value="ATP-dep_DNA_ligase"/>
</dbReference>
<dbReference type="Pfam" id="PF04679">
    <property type="entry name" value="DNA_ligase_A_C"/>
    <property type="match status" value="1"/>
</dbReference>
<evidence type="ECO:0000256" key="6">
    <source>
        <dbReference type="ARBA" id="ARBA00022840"/>
    </source>
</evidence>
<dbReference type="CDD" id="cd07969">
    <property type="entry name" value="OBF_DNA_ligase_I"/>
    <property type="match status" value="1"/>
</dbReference>
<dbReference type="PANTHER" id="PTHR45674">
    <property type="entry name" value="DNA LIGASE 1/3 FAMILY MEMBER"/>
    <property type="match status" value="1"/>
</dbReference>
<protein>
    <recommendedName>
        <fullName evidence="9">DNA ligase</fullName>
        <ecNumber evidence="9">6.5.1.1</ecNumber>
    </recommendedName>
</protein>
<feature type="region of interest" description="Disordered" evidence="11">
    <location>
        <begin position="1"/>
        <end position="23"/>
    </location>
</feature>
<keyword evidence="9" id="KW-0227">DNA damage</keyword>
<dbReference type="EC" id="6.5.1.1" evidence="9"/>
<dbReference type="GO" id="GO:0006281">
    <property type="term" value="P:DNA repair"/>
    <property type="evidence" value="ECO:0007669"/>
    <property type="project" value="UniProtKB-KW"/>
</dbReference>
<dbReference type="SUPFAM" id="SSF50249">
    <property type="entry name" value="Nucleic acid-binding proteins"/>
    <property type="match status" value="1"/>
</dbReference>
<dbReference type="OrthoDB" id="206088at2759"/>
<dbReference type="Pfam" id="PF04675">
    <property type="entry name" value="DNA_ligase_A_N"/>
    <property type="match status" value="1"/>
</dbReference>
<feature type="region of interest" description="Disordered" evidence="11">
    <location>
        <begin position="790"/>
        <end position="821"/>
    </location>
</feature>
<keyword evidence="9" id="KW-0234">DNA repair</keyword>
<dbReference type="Gene3D" id="3.30.1490.70">
    <property type="match status" value="1"/>
</dbReference>
<evidence type="ECO:0000313" key="13">
    <source>
        <dbReference type="EMBL" id="PFH53792.1"/>
    </source>
</evidence>
<organism evidence="13 14">
    <name type="scientific">Amanita thiersii Skay4041</name>
    <dbReference type="NCBI Taxonomy" id="703135"/>
    <lineage>
        <taxon>Eukaryota</taxon>
        <taxon>Fungi</taxon>
        <taxon>Dikarya</taxon>
        <taxon>Basidiomycota</taxon>
        <taxon>Agaricomycotina</taxon>
        <taxon>Agaricomycetes</taxon>
        <taxon>Agaricomycetidae</taxon>
        <taxon>Agaricales</taxon>
        <taxon>Pluteineae</taxon>
        <taxon>Amanitaceae</taxon>
        <taxon>Amanita</taxon>
    </lineage>
</organism>
<keyword evidence="4" id="KW-0235">DNA replication</keyword>
<dbReference type="SUPFAM" id="SSF117018">
    <property type="entry name" value="ATP-dependent DNA ligase DNA-binding domain"/>
    <property type="match status" value="1"/>
</dbReference>
<evidence type="ECO:0000256" key="1">
    <source>
        <dbReference type="ARBA" id="ARBA00004123"/>
    </source>
</evidence>
<dbReference type="AlphaFoldDB" id="A0A2A9P0C2"/>
<dbReference type="PROSITE" id="PS50160">
    <property type="entry name" value="DNA_LIGASE_A3"/>
    <property type="match status" value="1"/>
</dbReference>
<evidence type="ECO:0000256" key="9">
    <source>
        <dbReference type="RuleBase" id="RU000617"/>
    </source>
</evidence>
<reference evidence="13 14" key="1">
    <citation type="submission" date="2014-02" db="EMBL/GenBank/DDBJ databases">
        <title>Transposable element dynamics among asymbiotic and ectomycorrhizal Amanita fungi.</title>
        <authorList>
            <consortium name="DOE Joint Genome Institute"/>
            <person name="Hess J."/>
            <person name="Skrede I."/>
            <person name="Wolfe B."/>
            <person name="LaButti K."/>
            <person name="Ohm R.A."/>
            <person name="Grigoriev I.V."/>
            <person name="Pringle A."/>
        </authorList>
    </citation>
    <scope>NUCLEOTIDE SEQUENCE [LARGE SCALE GENOMIC DNA]</scope>
    <source>
        <strain evidence="13 14">SKay4041</strain>
    </source>
</reference>
<keyword evidence="9" id="KW-0233">DNA recombination</keyword>
<dbReference type="SUPFAM" id="SSF56091">
    <property type="entry name" value="DNA ligase/mRNA capping enzyme, catalytic domain"/>
    <property type="match status" value="1"/>
</dbReference>
<feature type="domain" description="ATP-dependent DNA ligase family profile" evidence="12">
    <location>
        <begin position="501"/>
        <end position="663"/>
    </location>
</feature>
<comment type="subcellular location">
    <subcellularLocation>
        <location evidence="1">Nucleus</location>
    </subcellularLocation>
</comment>
<dbReference type="InterPro" id="IPR000977">
    <property type="entry name" value="DNA_ligase_ATP-dep"/>
</dbReference>
<evidence type="ECO:0000256" key="8">
    <source>
        <dbReference type="ARBA" id="ARBA00034003"/>
    </source>
</evidence>
<gene>
    <name evidence="13" type="ORF">AMATHDRAFT_137085</name>
</gene>
<dbReference type="Gene3D" id="2.40.50.140">
    <property type="entry name" value="Nucleic acid-binding proteins"/>
    <property type="match status" value="1"/>
</dbReference>
<comment type="similarity">
    <text evidence="2 10">Belongs to the ATP-dependent DNA ligase family.</text>
</comment>
<dbReference type="InterPro" id="IPR012308">
    <property type="entry name" value="DNA_ligase_ATP-dep_N"/>
</dbReference>
<dbReference type="InterPro" id="IPR036599">
    <property type="entry name" value="DNA_ligase_N_sf"/>
</dbReference>
<dbReference type="GO" id="GO:0005524">
    <property type="term" value="F:ATP binding"/>
    <property type="evidence" value="ECO:0007669"/>
    <property type="project" value="UniProtKB-KW"/>
</dbReference>
<feature type="compositionally biased region" description="Acidic residues" evidence="11">
    <location>
        <begin position="795"/>
        <end position="821"/>
    </location>
</feature>
<proteinExistence type="inferred from homology"/>
<evidence type="ECO:0000256" key="10">
    <source>
        <dbReference type="RuleBase" id="RU004196"/>
    </source>
</evidence>
<sequence length="821" mass="91425">MPKRTKSNSENSSPRKKKVHNRVFSQPRLDAFFSAGSSTPVQFNPQPVNSSAATQVIDVDQLEEEPPMLQLSELLPNPSVSSSQGLNLSVVSVANSRRAAYAPLAMDPVIYNPVSQPLSPSSIPYAFLTHAFVTLSQTRSRILIINTLTNTLRTIIYYHPPSLLPSLYLLSSSLAPSYASVELGLGSSIISRAIRNISGLSSSALKRLYNTTGDPGDVAFEAKSNLRTLMPHPPLLVRYVYENLLKIANCKGQGAAKQKEQVVEKLLVAAAGEEVRYLTRTLCQNLRVGAVRSSILTALARSLVLTPLSALEIEDESDTLHVTSELLSRLQNDPDTENSLAERYVAAEKLIKQVYAQHPNYDHIIAGLYQAGLTELARTVPLTIGVPLHPMLGSPVRSLQEIYTLLGELEFSAEYKYDGQRAQIHACKNDTGLTIKVFSRHLEDMTSKYPDVLSLVESMFRQHVNLRSFIIDSEIVAVDPMTGDIKTFQELSNRARKDVQLDEVRVAVCVYAFDLMLFNGDVLLKKPFSERRGLLRTQFPPFIPEARSSARFDHVHSCESTEGEDAILHFWQQSIEGRCEGVMIKLLHDELVVENNGVKKNKPRRKYLSAAYEADKRSSAWLKLKKDYVTGLGDTLDLIPIGAWHGNGRKVQWWSPILLGLWDPENGQPVAVCKCMSVGFTDAFYKALSERYSLTDECGTCSVQQIWDCDAGGFKPDVFFEPREVWEIRGADITISPVSTAARGVVSAERGLSIRFPRFLRVRGEKNVEHASTPSFLANMWKSQQSAHHERSTVDDELLLDTETDEADEGDIDQESEPDFL</sequence>
<dbReference type="GO" id="GO:0006273">
    <property type="term" value="P:lagging strand elongation"/>
    <property type="evidence" value="ECO:0007669"/>
    <property type="project" value="TreeGrafter"/>
</dbReference>
<dbReference type="Proteomes" id="UP000242287">
    <property type="component" value="Unassembled WGS sequence"/>
</dbReference>
<keyword evidence="5 9" id="KW-0547">Nucleotide-binding</keyword>
<dbReference type="Gene3D" id="3.30.470.30">
    <property type="entry name" value="DNA ligase/mRNA capping enzyme"/>
    <property type="match status" value="1"/>
</dbReference>
<accession>A0A2A9P0C2</accession>
<evidence type="ECO:0000256" key="11">
    <source>
        <dbReference type="SAM" id="MobiDB-lite"/>
    </source>
</evidence>
<keyword evidence="14" id="KW-1185">Reference proteome</keyword>
<dbReference type="PROSITE" id="PS00697">
    <property type="entry name" value="DNA_LIGASE_A1"/>
    <property type="match status" value="1"/>
</dbReference>
<dbReference type="FunFam" id="3.30.470.30:FF:000002">
    <property type="entry name" value="DNA ligase"/>
    <property type="match status" value="1"/>
</dbReference>
<evidence type="ECO:0000256" key="5">
    <source>
        <dbReference type="ARBA" id="ARBA00022741"/>
    </source>
</evidence>
<dbReference type="CDD" id="cd07900">
    <property type="entry name" value="Adenylation_DNA_ligase_I_Euk"/>
    <property type="match status" value="1"/>
</dbReference>
<dbReference type="GO" id="GO:0071897">
    <property type="term" value="P:DNA biosynthetic process"/>
    <property type="evidence" value="ECO:0007669"/>
    <property type="project" value="InterPro"/>
</dbReference>
<dbReference type="GO" id="GO:0006310">
    <property type="term" value="P:DNA recombination"/>
    <property type="evidence" value="ECO:0007669"/>
    <property type="project" value="UniProtKB-KW"/>
</dbReference>
<keyword evidence="6 9" id="KW-0067">ATP-binding</keyword>
<evidence type="ECO:0000256" key="4">
    <source>
        <dbReference type="ARBA" id="ARBA00022705"/>
    </source>
</evidence>
<comment type="catalytic activity">
    <reaction evidence="8 9">
        <text>ATP + (deoxyribonucleotide)n-3'-hydroxyl + 5'-phospho-(deoxyribonucleotide)m = (deoxyribonucleotide)n+m + AMP + diphosphate.</text>
        <dbReference type="EC" id="6.5.1.1"/>
    </reaction>
</comment>
<dbReference type="PANTHER" id="PTHR45674:SF9">
    <property type="entry name" value="DNA LIGASE 3"/>
    <property type="match status" value="1"/>
</dbReference>